<dbReference type="AlphaFoldDB" id="A0AA36EIT0"/>
<sequence>MEWNLLLKKDICLTQVFRSHFLLKEDRKKLNVEKEGLHGYQHNERHIEKVDQWEIPFSIGVLRWERNVAKLGLLGRVLRIGPPPRRTEAIDKIVPYNVENIVSDNVVECPQEETVAMNTVEEEILYEFGRLRGKTLSGDEASNEGWPEDEFTHVKKSFRHLLQYASHT</sequence>
<gene>
    <name evidence="1" type="ORF">LSALG_LOCUS36409</name>
</gene>
<keyword evidence="2" id="KW-1185">Reference proteome</keyword>
<proteinExistence type="predicted"/>
<protein>
    <submittedName>
        <fullName evidence="1">Uncharacterized protein</fullName>
    </submittedName>
</protein>
<evidence type="ECO:0000313" key="2">
    <source>
        <dbReference type="Proteomes" id="UP001177003"/>
    </source>
</evidence>
<name>A0AA36EIT0_LACSI</name>
<dbReference type="EMBL" id="OX465084">
    <property type="protein sequence ID" value="CAI9297609.1"/>
    <property type="molecule type" value="Genomic_DNA"/>
</dbReference>
<organism evidence="1 2">
    <name type="scientific">Lactuca saligna</name>
    <name type="common">Willowleaf lettuce</name>
    <dbReference type="NCBI Taxonomy" id="75948"/>
    <lineage>
        <taxon>Eukaryota</taxon>
        <taxon>Viridiplantae</taxon>
        <taxon>Streptophyta</taxon>
        <taxon>Embryophyta</taxon>
        <taxon>Tracheophyta</taxon>
        <taxon>Spermatophyta</taxon>
        <taxon>Magnoliopsida</taxon>
        <taxon>eudicotyledons</taxon>
        <taxon>Gunneridae</taxon>
        <taxon>Pentapetalae</taxon>
        <taxon>asterids</taxon>
        <taxon>campanulids</taxon>
        <taxon>Asterales</taxon>
        <taxon>Asteraceae</taxon>
        <taxon>Cichorioideae</taxon>
        <taxon>Cichorieae</taxon>
        <taxon>Lactucinae</taxon>
        <taxon>Lactuca</taxon>
    </lineage>
</organism>
<dbReference type="Proteomes" id="UP001177003">
    <property type="component" value="Chromosome 8"/>
</dbReference>
<evidence type="ECO:0000313" key="1">
    <source>
        <dbReference type="EMBL" id="CAI9297609.1"/>
    </source>
</evidence>
<accession>A0AA36EIT0</accession>
<reference evidence="1" key="1">
    <citation type="submission" date="2023-04" db="EMBL/GenBank/DDBJ databases">
        <authorList>
            <person name="Vijverberg K."/>
            <person name="Xiong W."/>
            <person name="Schranz E."/>
        </authorList>
    </citation>
    <scope>NUCLEOTIDE SEQUENCE</scope>
</reference>